<name>A0A1Z4JBN4_LEPBY</name>
<evidence type="ECO:0000313" key="1">
    <source>
        <dbReference type="EMBL" id="BAY54194.1"/>
    </source>
</evidence>
<sequence>MPIGSAKHALANTVSETNFTNVLSVTELRSLAKFLPPIEYDNLTEETFKYY</sequence>
<proteinExistence type="predicted"/>
<keyword evidence="2" id="KW-1185">Reference proteome</keyword>
<organism evidence="1 2">
    <name type="scientific">Leptolyngbya boryana NIES-2135</name>
    <dbReference type="NCBI Taxonomy" id="1973484"/>
    <lineage>
        <taxon>Bacteria</taxon>
        <taxon>Bacillati</taxon>
        <taxon>Cyanobacteriota</taxon>
        <taxon>Cyanophyceae</taxon>
        <taxon>Leptolyngbyales</taxon>
        <taxon>Leptolyngbyaceae</taxon>
        <taxon>Leptolyngbya group</taxon>
        <taxon>Leptolyngbya</taxon>
    </lineage>
</organism>
<dbReference type="AlphaFoldDB" id="A0A1Z4JBN4"/>
<dbReference type="Proteomes" id="UP000217895">
    <property type="component" value="Chromosome"/>
</dbReference>
<accession>A0A1Z4JBN4</accession>
<reference evidence="1 2" key="1">
    <citation type="submission" date="2017-06" db="EMBL/GenBank/DDBJ databases">
        <title>Genome sequencing of cyanobaciteial culture collection at National Institute for Environmental Studies (NIES).</title>
        <authorList>
            <person name="Hirose Y."/>
            <person name="Shimura Y."/>
            <person name="Fujisawa T."/>
            <person name="Nakamura Y."/>
            <person name="Kawachi M."/>
        </authorList>
    </citation>
    <scope>NUCLEOTIDE SEQUENCE [LARGE SCALE GENOMIC DNA]</scope>
    <source>
        <strain evidence="1 2">NIES-2135</strain>
    </source>
</reference>
<dbReference type="EMBL" id="AP018203">
    <property type="protein sequence ID" value="BAY54194.1"/>
    <property type="molecule type" value="Genomic_DNA"/>
</dbReference>
<gene>
    <name evidence="1" type="ORF">NIES2135_10100</name>
</gene>
<protein>
    <submittedName>
        <fullName evidence="1">Uncharacterized protein</fullName>
    </submittedName>
</protein>
<evidence type="ECO:0000313" key="2">
    <source>
        <dbReference type="Proteomes" id="UP000217895"/>
    </source>
</evidence>